<proteinExistence type="predicted"/>
<name>L7JYQ6_TRAHO</name>
<dbReference type="VEuPathDB" id="MicrosporidiaDB:THOM_0448"/>
<evidence type="ECO:0000313" key="2">
    <source>
        <dbReference type="Proteomes" id="UP000011185"/>
    </source>
</evidence>
<reference evidence="1 2" key="1">
    <citation type="journal article" date="2012" name="PLoS Pathog.">
        <title>The genome of the obligate intracellular parasite Trachipleistophora hominis: new insights into microsporidian genome dynamics and reductive evolution.</title>
        <authorList>
            <person name="Heinz E."/>
            <person name="Williams T.A."/>
            <person name="Nakjang S."/>
            <person name="Noel C.J."/>
            <person name="Swan D.C."/>
            <person name="Goldberg A.V."/>
            <person name="Harris S.R."/>
            <person name="Weinmaier T."/>
            <person name="Markert S."/>
            <person name="Becher D."/>
            <person name="Bernhardt J."/>
            <person name="Dagan T."/>
            <person name="Hacker C."/>
            <person name="Lucocq J.M."/>
            <person name="Schweder T."/>
            <person name="Rattei T."/>
            <person name="Hall N."/>
            <person name="Hirt R.P."/>
            <person name="Embley T.M."/>
        </authorList>
    </citation>
    <scope>NUCLEOTIDE SEQUENCE [LARGE SCALE GENOMIC DNA]</scope>
</reference>
<keyword evidence="2" id="KW-1185">Reference proteome</keyword>
<sequence>MSESLELCHFGAPRRTKAKIESDYGRMGLKKWKGISIYQKI</sequence>
<dbReference type="HOGENOM" id="CLU_3279800_0_0_1"/>
<dbReference type="EMBL" id="JH993836">
    <property type="protein sequence ID" value="ELQ76569.1"/>
    <property type="molecule type" value="Genomic_DNA"/>
</dbReference>
<dbReference type="Proteomes" id="UP000011185">
    <property type="component" value="Unassembled WGS sequence"/>
</dbReference>
<organism evidence="1 2">
    <name type="scientific">Trachipleistophora hominis</name>
    <name type="common">Microsporidian parasite</name>
    <dbReference type="NCBI Taxonomy" id="72359"/>
    <lineage>
        <taxon>Eukaryota</taxon>
        <taxon>Fungi</taxon>
        <taxon>Fungi incertae sedis</taxon>
        <taxon>Microsporidia</taxon>
        <taxon>Pleistophoridae</taxon>
        <taxon>Trachipleistophora</taxon>
    </lineage>
</organism>
<accession>L7JYQ6</accession>
<gene>
    <name evidence="1" type="ORF">THOM_0448</name>
</gene>
<protein>
    <submittedName>
        <fullName evidence="1">Uncharacterized protein</fullName>
    </submittedName>
</protein>
<dbReference type="AlphaFoldDB" id="L7JYQ6"/>
<evidence type="ECO:0000313" key="1">
    <source>
        <dbReference type="EMBL" id="ELQ76569.1"/>
    </source>
</evidence>
<dbReference type="InParanoid" id="L7JYQ6"/>